<feature type="transmembrane region" description="Helical" evidence="2">
    <location>
        <begin position="186"/>
        <end position="204"/>
    </location>
</feature>
<gene>
    <name evidence="4" type="ORF">A2572_03955</name>
</gene>
<feature type="transmembrane region" description="Helical" evidence="2">
    <location>
        <begin position="33"/>
        <end position="54"/>
    </location>
</feature>
<proteinExistence type="inferred from homology"/>
<feature type="transmembrane region" description="Helical" evidence="2">
    <location>
        <begin position="156"/>
        <end position="174"/>
    </location>
</feature>
<dbReference type="Pfam" id="PF02096">
    <property type="entry name" value="60KD_IMP"/>
    <property type="match status" value="1"/>
</dbReference>
<feature type="transmembrane region" description="Helical" evidence="2">
    <location>
        <begin position="210"/>
        <end position="233"/>
    </location>
</feature>
<evidence type="ECO:0000313" key="4">
    <source>
        <dbReference type="EMBL" id="OGD83518.1"/>
    </source>
</evidence>
<reference evidence="4 5" key="1">
    <citation type="journal article" date="2016" name="Nat. Commun.">
        <title>Thousands of microbial genomes shed light on interconnected biogeochemical processes in an aquifer system.</title>
        <authorList>
            <person name="Anantharaman K."/>
            <person name="Brown C.T."/>
            <person name="Hug L.A."/>
            <person name="Sharon I."/>
            <person name="Castelle C.J."/>
            <person name="Probst A.J."/>
            <person name="Thomas B.C."/>
            <person name="Singh A."/>
            <person name="Wilkins M.J."/>
            <person name="Karaoz U."/>
            <person name="Brodie E.L."/>
            <person name="Williams K.H."/>
            <person name="Hubbard S.S."/>
            <person name="Banfield J.F."/>
        </authorList>
    </citation>
    <scope>NUCLEOTIDE SEQUENCE [LARGE SCALE GENOMIC DNA]</scope>
</reference>
<name>A0A1F5FV72_9BACT</name>
<evidence type="ECO:0000313" key="5">
    <source>
        <dbReference type="Proteomes" id="UP000179237"/>
    </source>
</evidence>
<dbReference type="EMBL" id="MFAQ01000014">
    <property type="protein sequence ID" value="OGD83518.1"/>
    <property type="molecule type" value="Genomic_DNA"/>
</dbReference>
<protein>
    <recommendedName>
        <fullName evidence="3">Membrane insertase YidC/Oxa/ALB C-terminal domain-containing protein</fullName>
    </recommendedName>
</protein>
<comment type="caution">
    <text evidence="4">The sequence shown here is derived from an EMBL/GenBank/DDBJ whole genome shotgun (WGS) entry which is preliminary data.</text>
</comment>
<feature type="domain" description="Membrane insertase YidC/Oxa/ALB C-terminal" evidence="3">
    <location>
        <begin position="32"/>
        <end position="224"/>
    </location>
</feature>
<evidence type="ECO:0000256" key="2">
    <source>
        <dbReference type="SAM" id="Phobius"/>
    </source>
</evidence>
<organism evidence="4 5">
    <name type="scientific">Candidatus Collierbacteria bacterium RIFOXYD1_FULL_40_9</name>
    <dbReference type="NCBI Taxonomy" id="1817731"/>
    <lineage>
        <taxon>Bacteria</taxon>
        <taxon>Candidatus Collieribacteriota</taxon>
    </lineage>
</organism>
<evidence type="ECO:0000259" key="3">
    <source>
        <dbReference type="Pfam" id="PF02096"/>
    </source>
</evidence>
<sequence length="257" mass="29417">MNFFIPYIYQPFFNILVGLYSLTGNFLETPDMGIAVIFFAVAVRLILLPFDLVAERSDEEKFRIAQRVSELKKEYTDNPIVLRDQIRVVMRQSPGAILSEMFTVLVQLTIIIVLYRIFSTGLEGEDMHLLYSFMPAVEEPVNLLFLGKYDLSHTNSTLNLIQSIMIAISEYIHLNVSPIKPSRREFLSLVIIFPIVCFLVFMFLPSGKKVFIIASLGFTIVLRLIKHVSYLYFSSKQAQQTEAVVIPTTTETLQKEV</sequence>
<keyword evidence="2" id="KW-0472">Membrane</keyword>
<feature type="transmembrane region" description="Helical" evidence="2">
    <location>
        <begin position="7"/>
        <end position="27"/>
    </location>
</feature>
<comment type="subcellular location">
    <subcellularLocation>
        <location evidence="1">Membrane</location>
        <topology evidence="1">Multi-pass membrane protein</topology>
    </subcellularLocation>
</comment>
<accession>A0A1F5FV72</accession>
<dbReference type="Proteomes" id="UP000179237">
    <property type="component" value="Unassembled WGS sequence"/>
</dbReference>
<comment type="similarity">
    <text evidence="1">Belongs to the OXA1/ALB3/YidC family.</text>
</comment>
<keyword evidence="1 2" id="KW-0812">Transmembrane</keyword>
<dbReference type="AlphaFoldDB" id="A0A1F5FV72"/>
<keyword evidence="2" id="KW-1133">Transmembrane helix</keyword>
<dbReference type="InterPro" id="IPR028055">
    <property type="entry name" value="YidC/Oxa/ALB_C"/>
</dbReference>
<dbReference type="GO" id="GO:0016020">
    <property type="term" value="C:membrane"/>
    <property type="evidence" value="ECO:0007669"/>
    <property type="project" value="UniProtKB-SubCell"/>
</dbReference>
<feature type="transmembrane region" description="Helical" evidence="2">
    <location>
        <begin position="97"/>
        <end position="118"/>
    </location>
</feature>
<evidence type="ECO:0000256" key="1">
    <source>
        <dbReference type="RuleBase" id="RU003945"/>
    </source>
</evidence>